<dbReference type="OrthoDB" id="19525at10239"/>
<evidence type="ECO:0000313" key="2">
    <source>
        <dbReference type="Proteomes" id="UP000207741"/>
    </source>
</evidence>
<proteinExistence type="predicted"/>
<name>A0A0K0KVE3_9CAUD</name>
<dbReference type="KEGG" id="vg:26640065"/>
<evidence type="ECO:0008006" key="3">
    <source>
        <dbReference type="Google" id="ProtNLM"/>
    </source>
</evidence>
<evidence type="ECO:0000313" key="1">
    <source>
        <dbReference type="EMBL" id="AIR93395.1"/>
    </source>
</evidence>
<dbReference type="InterPro" id="IPR057120">
    <property type="entry name" value="Phage_TTP_2"/>
</dbReference>
<reference evidence="2" key="1">
    <citation type="submission" date="2014-08" db="EMBL/GenBank/DDBJ databases">
        <authorList>
            <person name="Edwards T."/>
        </authorList>
    </citation>
    <scope>NUCLEOTIDE SEQUENCE [LARGE SCALE GENOMIC DNA]</scope>
</reference>
<keyword evidence="2" id="KW-1185">Reference proteome</keyword>
<dbReference type="EMBL" id="KM359505">
    <property type="protein sequence ID" value="AIR93395.1"/>
    <property type="molecule type" value="Genomic_DNA"/>
</dbReference>
<dbReference type="RefSeq" id="YP_009213521.1">
    <property type="nucleotide sequence ID" value="NC_028955.1"/>
</dbReference>
<sequence length="244" mass="27875">MGNIRPRPYKTSELKTRITNLAQTSVYQIKIQLPNGLFPFLRQAGRDLDYNRQGENIELLCESAVLPGSSFATHDVTNDYAGVTEKMNYRRMYDGTLDLSFMVDRSYNVIEMLDGWMDFMSGVGITGSRNAYKSNFVNYRMTYPTDYRTELYLTKFEKDISYPDSFGDVVENVLDPPQSLLYTFVGAFPTSVTSTPVSYAPSDVLRVNVSFSYIRYVRERQTVRINPFTSLNNTLTSLGDFLSL</sequence>
<organism evidence="1 2">
    <name type="scientific">Prochlorococcus phage P-TIM68</name>
    <dbReference type="NCBI Taxonomy" id="1542477"/>
    <lineage>
        <taxon>Viruses</taxon>
        <taxon>Duplodnaviria</taxon>
        <taxon>Heunggongvirae</taxon>
        <taxon>Uroviricota</taxon>
        <taxon>Caudoviricetes</taxon>
        <taxon>Pantevenvirales</taxon>
        <taxon>Kyanoviridae</taxon>
        <taxon>Haifavirus</taxon>
        <taxon>Haifavirus tim68</taxon>
    </lineage>
</organism>
<dbReference type="Proteomes" id="UP000207741">
    <property type="component" value="Segment"/>
</dbReference>
<accession>A0A0K0KVE3</accession>
<protein>
    <recommendedName>
        <fullName evidence="3">Tail tube monomer</fullName>
    </recommendedName>
</protein>
<dbReference type="GeneID" id="26640065"/>
<dbReference type="Pfam" id="PF23849">
    <property type="entry name" value="Phage_TTP_2"/>
    <property type="match status" value="1"/>
</dbReference>